<dbReference type="InterPro" id="IPR007117">
    <property type="entry name" value="Expansin_CBD"/>
</dbReference>
<dbReference type="InterPro" id="IPR007112">
    <property type="entry name" value="Expansin/allergen_DPBB_dom"/>
</dbReference>
<evidence type="ECO:0000256" key="6">
    <source>
        <dbReference type="ARBA" id="ARBA00022729"/>
    </source>
</evidence>
<dbReference type="STRING" id="105231.A0A1Y1I8P1"/>
<dbReference type="InterPro" id="IPR036908">
    <property type="entry name" value="RlpA-like_sf"/>
</dbReference>
<evidence type="ECO:0000256" key="7">
    <source>
        <dbReference type="ARBA" id="ARBA00023136"/>
    </source>
</evidence>
<keyword evidence="12" id="KW-1185">Reference proteome</keyword>
<dbReference type="OMA" id="NIAPSHW"/>
<protein>
    <submittedName>
        <fullName evidence="11">Alpha-expansin</fullName>
    </submittedName>
</protein>
<dbReference type="Proteomes" id="UP000054558">
    <property type="component" value="Unassembled WGS sequence"/>
</dbReference>
<dbReference type="InterPro" id="IPR007118">
    <property type="entry name" value="Expan_Lol_pI"/>
</dbReference>
<dbReference type="Pfam" id="PF01357">
    <property type="entry name" value="Expansin_C"/>
    <property type="match status" value="1"/>
</dbReference>
<comment type="subcellular location">
    <subcellularLocation>
        <location evidence="1">Membrane</location>
        <topology evidence="1">Peripheral membrane protein</topology>
    </subcellularLocation>
    <subcellularLocation>
        <location evidence="2">Secreted</location>
        <location evidence="2">Cell wall</location>
    </subcellularLocation>
</comment>
<evidence type="ECO:0000256" key="4">
    <source>
        <dbReference type="ARBA" id="ARBA00022512"/>
    </source>
</evidence>
<dbReference type="EMBL" id="DF237168">
    <property type="protein sequence ID" value="GAQ85077.1"/>
    <property type="molecule type" value="Genomic_DNA"/>
</dbReference>
<evidence type="ECO:0000256" key="2">
    <source>
        <dbReference type="ARBA" id="ARBA00004191"/>
    </source>
</evidence>
<sequence length="249" mass="26851">MNRGRLLPALLLLACLSIRARAAGADGAEWKSDAHCTFYTGTTDVSGGYAGNCGYGDLSRPLGDAPPYGPLFFAGSPLLYGGGAGCGSCYEVRCANHDACNGRSVVVTMTDFCPTEGNLPWCAPDRIHFDLSGYAMAQIVKDVAVGTTPLEYRRVDCPREGPAVVGVVGNPYWMEISVRNLARSGAYDAMRVRDAGGAWKDIKRDWGANFVVNEQLRGNISVEISDPATGDRPGRRRSYPQRPHRTRLS</sequence>
<dbReference type="GO" id="GO:0016020">
    <property type="term" value="C:membrane"/>
    <property type="evidence" value="ECO:0007669"/>
    <property type="project" value="UniProtKB-SubCell"/>
</dbReference>
<dbReference type="Gene3D" id="2.40.40.10">
    <property type="entry name" value="RlpA-like domain"/>
    <property type="match status" value="1"/>
</dbReference>
<dbReference type="InterPro" id="IPR009009">
    <property type="entry name" value="RlpA-like_DPBB"/>
</dbReference>
<feature type="compositionally biased region" description="Basic residues" evidence="8">
    <location>
        <begin position="234"/>
        <end position="249"/>
    </location>
</feature>
<feature type="chain" id="PRO_5013390558" evidence="9">
    <location>
        <begin position="23"/>
        <end position="249"/>
    </location>
</feature>
<evidence type="ECO:0000256" key="9">
    <source>
        <dbReference type="SAM" id="SignalP"/>
    </source>
</evidence>
<dbReference type="SUPFAM" id="SSF49590">
    <property type="entry name" value="PHL pollen allergen"/>
    <property type="match status" value="1"/>
</dbReference>
<evidence type="ECO:0000313" key="11">
    <source>
        <dbReference type="EMBL" id="GAQ85077.1"/>
    </source>
</evidence>
<dbReference type="InterPro" id="IPR036749">
    <property type="entry name" value="Expansin_CBD_sf"/>
</dbReference>
<accession>A0A1Y1I8P1</accession>
<organism evidence="11 12">
    <name type="scientific">Klebsormidium nitens</name>
    <name type="common">Green alga</name>
    <name type="synonym">Ulothrix nitens</name>
    <dbReference type="NCBI Taxonomy" id="105231"/>
    <lineage>
        <taxon>Eukaryota</taxon>
        <taxon>Viridiplantae</taxon>
        <taxon>Streptophyta</taxon>
        <taxon>Klebsormidiophyceae</taxon>
        <taxon>Klebsormidiales</taxon>
        <taxon>Klebsormidiaceae</taxon>
        <taxon>Klebsormidium</taxon>
    </lineage>
</organism>
<dbReference type="GO" id="GO:0005576">
    <property type="term" value="C:extracellular region"/>
    <property type="evidence" value="ECO:0007669"/>
    <property type="project" value="InterPro"/>
</dbReference>
<evidence type="ECO:0000256" key="1">
    <source>
        <dbReference type="ARBA" id="ARBA00004170"/>
    </source>
</evidence>
<dbReference type="Pfam" id="PF03330">
    <property type="entry name" value="DPBB_1"/>
    <property type="match status" value="1"/>
</dbReference>
<dbReference type="GO" id="GO:0009664">
    <property type="term" value="P:plant-type cell wall organization"/>
    <property type="evidence" value="ECO:0007669"/>
    <property type="project" value="InterPro"/>
</dbReference>
<keyword evidence="6 9" id="KW-0732">Signal</keyword>
<keyword evidence="7" id="KW-0472">Membrane</keyword>
<dbReference type="AlphaFoldDB" id="A0A1Y1I8P1"/>
<dbReference type="SMART" id="SM00837">
    <property type="entry name" value="DPBB_1"/>
    <property type="match status" value="1"/>
</dbReference>
<dbReference type="PANTHER" id="PTHR31867">
    <property type="entry name" value="EXPANSIN-A15"/>
    <property type="match status" value="1"/>
</dbReference>
<dbReference type="InterPro" id="IPR002963">
    <property type="entry name" value="Expansin"/>
</dbReference>
<dbReference type="SUPFAM" id="SSF50685">
    <property type="entry name" value="Barwin-like endoglucanases"/>
    <property type="match status" value="1"/>
</dbReference>
<evidence type="ECO:0000256" key="5">
    <source>
        <dbReference type="ARBA" id="ARBA00022525"/>
    </source>
</evidence>
<evidence type="ECO:0000313" key="12">
    <source>
        <dbReference type="Proteomes" id="UP000054558"/>
    </source>
</evidence>
<evidence type="ECO:0000259" key="10">
    <source>
        <dbReference type="PROSITE" id="PS50842"/>
    </source>
</evidence>
<keyword evidence="4" id="KW-0134">Cell wall</keyword>
<reference evidence="11 12" key="1">
    <citation type="journal article" date="2014" name="Nat. Commun.">
        <title>Klebsormidium flaccidum genome reveals primary factors for plant terrestrial adaptation.</title>
        <authorList>
            <person name="Hori K."/>
            <person name="Maruyama F."/>
            <person name="Fujisawa T."/>
            <person name="Togashi T."/>
            <person name="Yamamoto N."/>
            <person name="Seo M."/>
            <person name="Sato S."/>
            <person name="Yamada T."/>
            <person name="Mori H."/>
            <person name="Tajima N."/>
            <person name="Moriyama T."/>
            <person name="Ikeuchi M."/>
            <person name="Watanabe M."/>
            <person name="Wada H."/>
            <person name="Kobayashi K."/>
            <person name="Saito M."/>
            <person name="Masuda T."/>
            <person name="Sasaki-Sekimoto Y."/>
            <person name="Mashiguchi K."/>
            <person name="Awai K."/>
            <person name="Shimojima M."/>
            <person name="Masuda S."/>
            <person name="Iwai M."/>
            <person name="Nobusawa T."/>
            <person name="Narise T."/>
            <person name="Kondo S."/>
            <person name="Saito H."/>
            <person name="Sato R."/>
            <person name="Murakawa M."/>
            <person name="Ihara Y."/>
            <person name="Oshima-Yamada Y."/>
            <person name="Ohtaka K."/>
            <person name="Satoh M."/>
            <person name="Sonobe K."/>
            <person name="Ishii M."/>
            <person name="Ohtani R."/>
            <person name="Kanamori-Sato M."/>
            <person name="Honoki R."/>
            <person name="Miyazaki D."/>
            <person name="Mochizuki H."/>
            <person name="Umetsu J."/>
            <person name="Higashi K."/>
            <person name="Shibata D."/>
            <person name="Kamiya Y."/>
            <person name="Sato N."/>
            <person name="Nakamura Y."/>
            <person name="Tabata S."/>
            <person name="Ida S."/>
            <person name="Kurokawa K."/>
            <person name="Ohta H."/>
        </authorList>
    </citation>
    <scope>NUCLEOTIDE SEQUENCE [LARGE SCALE GENOMIC DNA]</scope>
    <source>
        <strain evidence="11 12">NIES-2285</strain>
    </source>
</reference>
<dbReference type="PRINTS" id="PR01225">
    <property type="entry name" value="EXPANSNFAMLY"/>
</dbReference>
<name>A0A1Y1I8P1_KLENI</name>
<dbReference type="PROSITE" id="PS50842">
    <property type="entry name" value="EXPANSIN_EG45"/>
    <property type="match status" value="1"/>
</dbReference>
<comment type="similarity">
    <text evidence="3">Belongs to the expansin family. Expansin A subfamily.</text>
</comment>
<feature type="signal peptide" evidence="9">
    <location>
        <begin position="1"/>
        <end position="22"/>
    </location>
</feature>
<feature type="region of interest" description="Disordered" evidence="8">
    <location>
        <begin position="224"/>
        <end position="249"/>
    </location>
</feature>
<keyword evidence="5" id="KW-0964">Secreted</keyword>
<evidence type="ECO:0000256" key="8">
    <source>
        <dbReference type="SAM" id="MobiDB-lite"/>
    </source>
</evidence>
<gene>
    <name evidence="11" type="ORF">KFL_002190300</name>
</gene>
<feature type="domain" description="Expansin-like EG45" evidence="10">
    <location>
        <begin position="50"/>
        <end position="162"/>
    </location>
</feature>
<evidence type="ECO:0000256" key="3">
    <source>
        <dbReference type="ARBA" id="ARBA00005392"/>
    </source>
</evidence>
<proteinExistence type="inferred from homology"/>
<dbReference type="OrthoDB" id="2020582at2759"/>